<dbReference type="EMBL" id="MU154596">
    <property type="protein sequence ID" value="KAF9492725.1"/>
    <property type="molecule type" value="Genomic_DNA"/>
</dbReference>
<sequence length="529" mass="57512">MPQRPPFPVRALGAKVLWCHPARSHAIARSQINSKITSASPQMLVQSGNPVYALLREQNINLAASLDAQKQIVAALLAARASANPGPSDFPQALPTVDSVPFIQQEKRGNIKFYHLQKWEAHFQAESRVGYTPHKLGFLEDKNGNPVSPQRRHEIVRGANAIFNTLYHERQDPHTWGKKLQPVAKYYYVQMRLDFPEFRYCDGGEWKAEKFASLKYSDWCKDTRSKGNLTCRNKSIQNGAPALVRPPRKKAKVSQPRIVPKLEPECIDLSTCNATPPLTFPTSPSRMPTPILPPTMAPPAMPPSTSTPSSTTSPISTPSGVSSATSSQLMVATPSAVTTNPTVPIAPASTPTSPDGINGKSNVQTDSQPQWGISFDVYIIATPTSGSAEPRSDLRSVPPRLKPRKQVNPLAGLSIPSAPLPTPAMLSIDTNAPRTTTPDQLDAPTDPDACFPKCNDAAVSAKRSAPVKPSEAQTARNLYCVDYLKIHPTTTAAEFKVVWDTAVPDAVKQSYNPKSHINKSKGKAMTDSN</sequence>
<accession>A0A9P5ZS56</accession>
<comment type="caution">
    <text evidence="2">The sequence shown here is derived from an EMBL/GenBank/DDBJ whole genome shotgun (WGS) entry which is preliminary data.</text>
</comment>
<feature type="region of interest" description="Disordered" evidence="1">
    <location>
        <begin position="279"/>
        <end position="368"/>
    </location>
</feature>
<organism evidence="2 3">
    <name type="scientific">Pleurotus eryngii</name>
    <name type="common">Boletus of the steppes</name>
    <dbReference type="NCBI Taxonomy" id="5323"/>
    <lineage>
        <taxon>Eukaryota</taxon>
        <taxon>Fungi</taxon>
        <taxon>Dikarya</taxon>
        <taxon>Basidiomycota</taxon>
        <taxon>Agaricomycotina</taxon>
        <taxon>Agaricomycetes</taxon>
        <taxon>Agaricomycetidae</taxon>
        <taxon>Agaricales</taxon>
        <taxon>Pleurotineae</taxon>
        <taxon>Pleurotaceae</taxon>
        <taxon>Pleurotus</taxon>
    </lineage>
</organism>
<feature type="compositionally biased region" description="Pro residues" evidence="1">
    <location>
        <begin position="290"/>
        <end position="302"/>
    </location>
</feature>
<feature type="region of interest" description="Disordered" evidence="1">
    <location>
        <begin position="384"/>
        <end position="405"/>
    </location>
</feature>
<evidence type="ECO:0000313" key="3">
    <source>
        <dbReference type="Proteomes" id="UP000807025"/>
    </source>
</evidence>
<name>A0A9P5ZS56_PLEER</name>
<feature type="compositionally biased region" description="Polar residues" evidence="1">
    <location>
        <begin position="349"/>
        <end position="368"/>
    </location>
</feature>
<dbReference type="AlphaFoldDB" id="A0A9P5ZS56"/>
<dbReference type="Proteomes" id="UP000807025">
    <property type="component" value="Unassembled WGS sequence"/>
</dbReference>
<evidence type="ECO:0000256" key="1">
    <source>
        <dbReference type="SAM" id="MobiDB-lite"/>
    </source>
</evidence>
<dbReference type="OrthoDB" id="2942852at2759"/>
<feature type="compositionally biased region" description="Low complexity" evidence="1">
    <location>
        <begin position="303"/>
        <end position="327"/>
    </location>
</feature>
<evidence type="ECO:0000313" key="2">
    <source>
        <dbReference type="EMBL" id="KAF9492725.1"/>
    </source>
</evidence>
<gene>
    <name evidence="2" type="ORF">BDN71DRAFT_1432982</name>
</gene>
<proteinExistence type="predicted"/>
<reference evidence="2" key="1">
    <citation type="submission" date="2020-11" db="EMBL/GenBank/DDBJ databases">
        <authorList>
            <consortium name="DOE Joint Genome Institute"/>
            <person name="Ahrendt S."/>
            <person name="Riley R."/>
            <person name="Andreopoulos W."/>
            <person name="Labutti K."/>
            <person name="Pangilinan J."/>
            <person name="Ruiz-Duenas F.J."/>
            <person name="Barrasa J.M."/>
            <person name="Sanchez-Garcia M."/>
            <person name="Camarero S."/>
            <person name="Miyauchi S."/>
            <person name="Serrano A."/>
            <person name="Linde D."/>
            <person name="Babiker R."/>
            <person name="Drula E."/>
            <person name="Ayuso-Fernandez I."/>
            <person name="Pacheco R."/>
            <person name="Padilla G."/>
            <person name="Ferreira P."/>
            <person name="Barriuso J."/>
            <person name="Kellner H."/>
            <person name="Castanera R."/>
            <person name="Alfaro M."/>
            <person name="Ramirez L."/>
            <person name="Pisabarro A.G."/>
            <person name="Kuo A."/>
            <person name="Tritt A."/>
            <person name="Lipzen A."/>
            <person name="He G."/>
            <person name="Yan M."/>
            <person name="Ng V."/>
            <person name="Cullen D."/>
            <person name="Martin F."/>
            <person name="Rosso M.-N."/>
            <person name="Henrissat B."/>
            <person name="Hibbett D."/>
            <person name="Martinez A.T."/>
            <person name="Grigoriev I.V."/>
        </authorList>
    </citation>
    <scope>NUCLEOTIDE SEQUENCE</scope>
    <source>
        <strain evidence="2">ATCC 90797</strain>
    </source>
</reference>
<protein>
    <submittedName>
        <fullName evidence="2">Uncharacterized protein</fullName>
    </submittedName>
</protein>
<keyword evidence="3" id="KW-1185">Reference proteome</keyword>